<protein>
    <submittedName>
        <fullName evidence="3">Esterase/lipase</fullName>
    </submittedName>
</protein>
<dbReference type="STRING" id="1280953.HOC_18269"/>
<dbReference type="PATRIC" id="fig|1280953.3.peg.3654"/>
<evidence type="ECO:0000313" key="3">
    <source>
        <dbReference type="EMBL" id="KDA00902.1"/>
    </source>
</evidence>
<evidence type="ECO:0000313" key="4">
    <source>
        <dbReference type="Proteomes" id="UP000024942"/>
    </source>
</evidence>
<name>A0A059G243_9PROT</name>
<accession>A0A059G243</accession>
<dbReference type="eggNOG" id="COG0657">
    <property type="taxonomic scope" value="Bacteria"/>
</dbReference>
<dbReference type="ESTHER" id="9rhob-a0a059g243">
    <property type="family name" value="Hormone-sensitive_lipase_like"/>
</dbReference>
<reference evidence="3 4" key="1">
    <citation type="journal article" date="2014" name="Antonie Van Leeuwenhoek">
        <title>Hyphomonas beringensis sp. nov. and Hyphomonas chukchiensis sp. nov., isolated from surface seawater of the Bering Sea and Chukchi Sea.</title>
        <authorList>
            <person name="Li C."/>
            <person name="Lai Q."/>
            <person name="Li G."/>
            <person name="Dong C."/>
            <person name="Wang J."/>
            <person name="Liao Y."/>
            <person name="Shao Z."/>
        </authorList>
    </citation>
    <scope>NUCLEOTIDE SEQUENCE [LARGE SCALE GENOMIC DNA]</scope>
    <source>
        <strain evidence="3 4">SCH89</strain>
    </source>
</reference>
<dbReference type="InterPro" id="IPR013094">
    <property type="entry name" value="AB_hydrolase_3"/>
</dbReference>
<dbReference type="SUPFAM" id="SSF53474">
    <property type="entry name" value="alpha/beta-Hydrolases"/>
    <property type="match status" value="1"/>
</dbReference>
<dbReference type="Pfam" id="PF07859">
    <property type="entry name" value="Abhydrolase_3"/>
    <property type="match status" value="1"/>
</dbReference>
<dbReference type="InterPro" id="IPR050300">
    <property type="entry name" value="GDXG_lipolytic_enzyme"/>
</dbReference>
<organism evidence="3 4">
    <name type="scientific">Hyphomonas oceanitis SCH89</name>
    <dbReference type="NCBI Taxonomy" id="1280953"/>
    <lineage>
        <taxon>Bacteria</taxon>
        <taxon>Pseudomonadati</taxon>
        <taxon>Pseudomonadota</taxon>
        <taxon>Alphaproteobacteria</taxon>
        <taxon>Hyphomonadales</taxon>
        <taxon>Hyphomonadaceae</taxon>
        <taxon>Hyphomonas</taxon>
    </lineage>
</organism>
<dbReference type="InterPro" id="IPR029058">
    <property type="entry name" value="AB_hydrolase_fold"/>
</dbReference>
<proteinExistence type="predicted"/>
<dbReference type="GO" id="GO:0016787">
    <property type="term" value="F:hydrolase activity"/>
    <property type="evidence" value="ECO:0007669"/>
    <property type="project" value="UniProtKB-KW"/>
</dbReference>
<comment type="caution">
    <text evidence="3">The sequence shown here is derived from an EMBL/GenBank/DDBJ whole genome shotgun (WGS) entry which is preliminary data.</text>
</comment>
<keyword evidence="1" id="KW-0378">Hydrolase</keyword>
<feature type="domain" description="Alpha/beta hydrolase fold-3" evidence="2">
    <location>
        <begin position="141"/>
        <end position="359"/>
    </location>
</feature>
<sequence>MKPPKFLGGASDLASPQGIEKELAVNAISTAGYEGRLISSDMSLETDTRLDHRLKKALDGLGLLGNAAPAEISRLDDHQAVVAAVKAQHEGFGALYEALPNDLVRDPVLGYTTHDVPTEDGHTVAVRVYRGAGAGQKVPCVIYYHGGGMVILDAFAKVHDRWCQDLAATGLVVVAVNYRNGYTEQGLHPFPTGLNDCFAALRWVNSRRESLGISKIMLQGESGGGNLALASALKAMKEGCIDAVDGVYANVPYISGGYSWDEGRKRAELPSLIASNGYFIECSQMDLLVAIYDPAGDNAENPLCWPYFAKERDLTGLPPHVIAVNELDPLRDEGIAFYRKLLAAGVLARARTNHGLVHAADLIFRQAIPDIYLASISDIASFARSL</sequence>
<gene>
    <name evidence="3" type="ORF">HOC_18269</name>
</gene>
<dbReference type="Proteomes" id="UP000024942">
    <property type="component" value="Unassembled WGS sequence"/>
</dbReference>
<dbReference type="Gene3D" id="3.40.50.1820">
    <property type="entry name" value="alpha/beta hydrolase"/>
    <property type="match status" value="1"/>
</dbReference>
<keyword evidence="4" id="KW-1185">Reference proteome</keyword>
<evidence type="ECO:0000256" key="1">
    <source>
        <dbReference type="ARBA" id="ARBA00022801"/>
    </source>
</evidence>
<dbReference type="AlphaFoldDB" id="A0A059G243"/>
<evidence type="ECO:0000259" key="2">
    <source>
        <dbReference type="Pfam" id="PF07859"/>
    </source>
</evidence>
<dbReference type="PANTHER" id="PTHR48081">
    <property type="entry name" value="AB HYDROLASE SUPERFAMILY PROTEIN C4A8.06C"/>
    <property type="match status" value="1"/>
</dbReference>
<dbReference type="PANTHER" id="PTHR48081:SF8">
    <property type="entry name" value="ALPHA_BETA HYDROLASE FOLD-3 DOMAIN-CONTAINING PROTEIN-RELATED"/>
    <property type="match status" value="1"/>
</dbReference>
<dbReference type="EMBL" id="ARYL01000044">
    <property type="protein sequence ID" value="KDA00902.1"/>
    <property type="molecule type" value="Genomic_DNA"/>
</dbReference>